<keyword evidence="3" id="KW-1185">Reference proteome</keyword>
<keyword evidence="1" id="KW-1133">Transmembrane helix</keyword>
<feature type="transmembrane region" description="Helical" evidence="1">
    <location>
        <begin position="50"/>
        <end position="67"/>
    </location>
</feature>
<accession>A0A223AR28</accession>
<name>A0A223AR28_9FIRM</name>
<dbReference type="EMBL" id="CP016199">
    <property type="protein sequence ID" value="ASS37379.1"/>
    <property type="molecule type" value="Genomic_DNA"/>
</dbReference>
<keyword evidence="1" id="KW-0812">Transmembrane</keyword>
<dbReference type="Proteomes" id="UP000214689">
    <property type="component" value="Chromosome"/>
</dbReference>
<keyword evidence="1" id="KW-0472">Membrane</keyword>
<protein>
    <submittedName>
        <fullName evidence="2">Uncharacterized protein</fullName>
    </submittedName>
</protein>
<feature type="transmembrane region" description="Helical" evidence="1">
    <location>
        <begin position="15"/>
        <end position="38"/>
    </location>
</feature>
<dbReference type="OrthoDB" id="2217124at2"/>
<reference evidence="3" key="1">
    <citation type="submission" date="2016-05" db="EMBL/GenBank/DDBJ databases">
        <authorList>
            <person name="Holder M.E."/>
            <person name="Ajami N.J."/>
            <person name="Petrosino J.F."/>
        </authorList>
    </citation>
    <scope>NUCLEOTIDE SEQUENCE [LARGE SCALE GENOMIC DNA]</scope>
    <source>
        <strain evidence="3">ATCC 700696</strain>
    </source>
</reference>
<dbReference type="RefSeq" id="WP_094233606.1">
    <property type="nucleotide sequence ID" value="NZ_CP016199.1"/>
</dbReference>
<proteinExistence type="predicted"/>
<gene>
    <name evidence="2" type="ORF">AXF17_02125</name>
</gene>
<evidence type="ECO:0000313" key="2">
    <source>
        <dbReference type="EMBL" id="ASS37379.1"/>
    </source>
</evidence>
<organism evidence="2 3">
    <name type="scientific">Mogibacterium pumilum</name>
    <dbReference type="NCBI Taxonomy" id="86332"/>
    <lineage>
        <taxon>Bacteria</taxon>
        <taxon>Bacillati</taxon>
        <taxon>Bacillota</taxon>
        <taxon>Clostridia</taxon>
        <taxon>Peptostreptococcales</taxon>
        <taxon>Anaerovoracaceae</taxon>
        <taxon>Mogibacterium</taxon>
    </lineage>
</organism>
<evidence type="ECO:0000313" key="3">
    <source>
        <dbReference type="Proteomes" id="UP000214689"/>
    </source>
</evidence>
<dbReference type="AlphaFoldDB" id="A0A223AR28"/>
<sequence>MERYTFSATTAKSDIYVGLLFPTLIMLPILAIQLIIFYLNLVNTVKSHPFLFVMVVFACVNSSFYLVKKMHARFVNDYIAILDENEITILCDDEEILSGTVVSCKFKDVESKFFAKAASLDIFTDDEKIQLRTRAREAQSLLSPNWNPFATGSISDVDTLVSLGMRLEELQEVQ</sequence>
<evidence type="ECO:0000256" key="1">
    <source>
        <dbReference type="SAM" id="Phobius"/>
    </source>
</evidence>